<evidence type="ECO:0000313" key="1">
    <source>
        <dbReference type="EMBL" id="JAD85820.1"/>
    </source>
</evidence>
<dbReference type="EMBL" id="GBRH01212075">
    <property type="protein sequence ID" value="JAD85820.1"/>
    <property type="molecule type" value="Transcribed_RNA"/>
</dbReference>
<name>A0A0A9DJI8_ARUDO</name>
<organism evidence="1">
    <name type="scientific">Arundo donax</name>
    <name type="common">Giant reed</name>
    <name type="synonym">Donax arundinaceus</name>
    <dbReference type="NCBI Taxonomy" id="35708"/>
    <lineage>
        <taxon>Eukaryota</taxon>
        <taxon>Viridiplantae</taxon>
        <taxon>Streptophyta</taxon>
        <taxon>Embryophyta</taxon>
        <taxon>Tracheophyta</taxon>
        <taxon>Spermatophyta</taxon>
        <taxon>Magnoliopsida</taxon>
        <taxon>Liliopsida</taxon>
        <taxon>Poales</taxon>
        <taxon>Poaceae</taxon>
        <taxon>PACMAD clade</taxon>
        <taxon>Arundinoideae</taxon>
        <taxon>Arundineae</taxon>
        <taxon>Arundo</taxon>
    </lineage>
</organism>
<protein>
    <submittedName>
        <fullName evidence="1">Uncharacterized protein</fullName>
    </submittedName>
</protein>
<accession>A0A0A9DJI8</accession>
<reference evidence="1" key="2">
    <citation type="journal article" date="2015" name="Data Brief">
        <title>Shoot transcriptome of the giant reed, Arundo donax.</title>
        <authorList>
            <person name="Barrero R.A."/>
            <person name="Guerrero F.D."/>
            <person name="Moolhuijzen P."/>
            <person name="Goolsby J.A."/>
            <person name="Tidwell J."/>
            <person name="Bellgard S.E."/>
            <person name="Bellgard M.I."/>
        </authorList>
    </citation>
    <scope>NUCLEOTIDE SEQUENCE</scope>
    <source>
        <tissue evidence="1">Shoot tissue taken approximately 20 cm above the soil surface</tissue>
    </source>
</reference>
<proteinExistence type="predicted"/>
<reference evidence="1" key="1">
    <citation type="submission" date="2014-09" db="EMBL/GenBank/DDBJ databases">
        <authorList>
            <person name="Magalhaes I.L.F."/>
            <person name="Oliveira U."/>
            <person name="Santos F.R."/>
            <person name="Vidigal T.H.D.A."/>
            <person name="Brescovit A.D."/>
            <person name="Santos A.J."/>
        </authorList>
    </citation>
    <scope>NUCLEOTIDE SEQUENCE</scope>
    <source>
        <tissue evidence="1">Shoot tissue taken approximately 20 cm above the soil surface</tissue>
    </source>
</reference>
<dbReference type="AlphaFoldDB" id="A0A0A9DJI8"/>
<sequence>MVPIKHMKHEKKASMTIETNANFMMTMPCNNLRPSMLYYKQNISFKQPGDNNKRI</sequence>